<accession>A0AAV4XGY5</accession>
<feature type="DNA-binding region" description="Homeobox" evidence="5">
    <location>
        <begin position="31"/>
        <end position="45"/>
    </location>
</feature>
<evidence type="ECO:0000313" key="9">
    <source>
        <dbReference type="Proteomes" id="UP001054945"/>
    </source>
</evidence>
<feature type="domain" description="Homeobox" evidence="6">
    <location>
        <begin position="29"/>
        <end position="44"/>
    </location>
</feature>
<comment type="similarity">
    <text evidence="2">Belongs to the paired homeobox family. Bicoid subfamily.</text>
</comment>
<dbReference type="Gene3D" id="1.10.10.60">
    <property type="entry name" value="Homeodomain-like"/>
    <property type="match status" value="1"/>
</dbReference>
<organism evidence="8 9">
    <name type="scientific">Caerostris extrusa</name>
    <name type="common">Bark spider</name>
    <name type="synonym">Caerostris bankana</name>
    <dbReference type="NCBI Taxonomy" id="172846"/>
    <lineage>
        <taxon>Eukaryota</taxon>
        <taxon>Metazoa</taxon>
        <taxon>Ecdysozoa</taxon>
        <taxon>Arthropoda</taxon>
        <taxon>Chelicerata</taxon>
        <taxon>Arachnida</taxon>
        <taxon>Araneae</taxon>
        <taxon>Araneomorphae</taxon>
        <taxon>Entelegynae</taxon>
        <taxon>Araneoidea</taxon>
        <taxon>Araneidae</taxon>
        <taxon>Caerostris</taxon>
    </lineage>
</organism>
<dbReference type="Pfam" id="PF03826">
    <property type="entry name" value="OAR"/>
    <property type="match status" value="1"/>
</dbReference>
<comment type="subcellular location">
    <subcellularLocation>
        <location evidence="1 5">Nucleus</location>
    </subcellularLocation>
</comment>
<feature type="domain" description="OAR" evidence="7">
    <location>
        <begin position="178"/>
        <end position="191"/>
    </location>
</feature>
<evidence type="ECO:0000256" key="2">
    <source>
        <dbReference type="ARBA" id="ARBA00006503"/>
    </source>
</evidence>
<evidence type="ECO:0000256" key="4">
    <source>
        <dbReference type="ARBA" id="ARBA00023163"/>
    </source>
</evidence>
<keyword evidence="4" id="KW-0804">Transcription</keyword>
<proteinExistence type="inferred from homology"/>
<evidence type="ECO:0000259" key="7">
    <source>
        <dbReference type="PROSITE" id="PS50803"/>
    </source>
</evidence>
<dbReference type="GO" id="GO:0045944">
    <property type="term" value="P:positive regulation of transcription by RNA polymerase II"/>
    <property type="evidence" value="ECO:0007669"/>
    <property type="project" value="InterPro"/>
</dbReference>
<evidence type="ECO:0000256" key="5">
    <source>
        <dbReference type="PROSITE-ProRule" id="PRU00108"/>
    </source>
</evidence>
<dbReference type="GO" id="GO:0000978">
    <property type="term" value="F:RNA polymerase II cis-regulatory region sequence-specific DNA binding"/>
    <property type="evidence" value="ECO:0007669"/>
    <property type="project" value="TreeGrafter"/>
</dbReference>
<dbReference type="Proteomes" id="UP001054945">
    <property type="component" value="Unassembled WGS sequence"/>
</dbReference>
<dbReference type="PANTHER" id="PTHR46271">
    <property type="entry name" value="HOMEOBOX PROTEIN, PUTATIVE-RELATED"/>
    <property type="match status" value="1"/>
</dbReference>
<dbReference type="InterPro" id="IPR043562">
    <property type="entry name" value="RAX/RAX2"/>
</dbReference>
<dbReference type="SUPFAM" id="SSF46689">
    <property type="entry name" value="Homeodomain-like"/>
    <property type="match status" value="1"/>
</dbReference>
<keyword evidence="5" id="KW-0539">Nucleus</keyword>
<dbReference type="PANTHER" id="PTHR46271:SF4">
    <property type="entry name" value="HOMEOBOX PROTEIN, PUTATIVE-RELATED"/>
    <property type="match status" value="1"/>
</dbReference>
<dbReference type="PROSITE" id="PS50803">
    <property type="entry name" value="OAR"/>
    <property type="match status" value="1"/>
</dbReference>
<dbReference type="InterPro" id="IPR009057">
    <property type="entry name" value="Homeodomain-like_sf"/>
</dbReference>
<sequence length="200" mass="21891">MKSVEGVVWEYTLFSPSLQSHCKTFIPYRFSVWFQNRRAKWRRQEKLESQNALRGLGHVSSSLLNSNSRSQSPIGTSGNGTSLSPCVTSVGNHLGSNAPLLFDPWLTPSLLGLRLPGLPGFQLHTVYPSYLTPANLATGQVTAEASSKVKTSPLNLSLDSENQVGDEHTKSLCDPRSSSIAALRHKAKEHLQVLNKGHIT</sequence>
<dbReference type="InterPro" id="IPR003654">
    <property type="entry name" value="OAR_dom"/>
</dbReference>
<dbReference type="CDD" id="cd00086">
    <property type="entry name" value="homeodomain"/>
    <property type="match status" value="1"/>
</dbReference>
<dbReference type="InterPro" id="IPR001356">
    <property type="entry name" value="HD"/>
</dbReference>
<keyword evidence="9" id="KW-1185">Reference proteome</keyword>
<dbReference type="EMBL" id="BPLR01017639">
    <property type="protein sequence ID" value="GIY93196.1"/>
    <property type="molecule type" value="Genomic_DNA"/>
</dbReference>
<keyword evidence="5" id="KW-0371">Homeobox</keyword>
<keyword evidence="3" id="KW-0805">Transcription regulation</keyword>
<evidence type="ECO:0000256" key="3">
    <source>
        <dbReference type="ARBA" id="ARBA00023015"/>
    </source>
</evidence>
<reference evidence="8 9" key="1">
    <citation type="submission" date="2021-06" db="EMBL/GenBank/DDBJ databases">
        <title>Caerostris extrusa draft genome.</title>
        <authorList>
            <person name="Kono N."/>
            <person name="Arakawa K."/>
        </authorList>
    </citation>
    <scope>NUCLEOTIDE SEQUENCE [LARGE SCALE GENOMIC DNA]</scope>
</reference>
<comment type="caution">
    <text evidence="8">The sequence shown here is derived from an EMBL/GenBank/DDBJ whole genome shotgun (WGS) entry which is preliminary data.</text>
</comment>
<dbReference type="GO" id="GO:0005634">
    <property type="term" value="C:nucleus"/>
    <property type="evidence" value="ECO:0007669"/>
    <property type="project" value="UniProtKB-SubCell"/>
</dbReference>
<keyword evidence="5" id="KW-0238">DNA-binding</keyword>
<dbReference type="PROSITE" id="PS50071">
    <property type="entry name" value="HOMEOBOX_2"/>
    <property type="match status" value="1"/>
</dbReference>
<evidence type="ECO:0000256" key="1">
    <source>
        <dbReference type="ARBA" id="ARBA00004123"/>
    </source>
</evidence>
<evidence type="ECO:0000259" key="6">
    <source>
        <dbReference type="PROSITE" id="PS50071"/>
    </source>
</evidence>
<name>A0AAV4XGY5_CAEEX</name>
<evidence type="ECO:0000313" key="8">
    <source>
        <dbReference type="EMBL" id="GIY93196.1"/>
    </source>
</evidence>
<dbReference type="AlphaFoldDB" id="A0AAV4XGY5"/>
<dbReference type="GO" id="GO:0000981">
    <property type="term" value="F:DNA-binding transcription factor activity, RNA polymerase II-specific"/>
    <property type="evidence" value="ECO:0007669"/>
    <property type="project" value="InterPro"/>
</dbReference>
<gene>
    <name evidence="8" type="primary">AVEN_116136_1</name>
    <name evidence="8" type="ORF">CEXT_359031</name>
</gene>
<protein>
    <submittedName>
        <fullName evidence="8">OAR domain-containing protein</fullName>
    </submittedName>
</protein>